<reference evidence="8" key="1">
    <citation type="submission" date="2023-07" db="EMBL/GenBank/DDBJ databases">
        <title>draft genome sequence of fig (Ficus carica).</title>
        <authorList>
            <person name="Takahashi T."/>
            <person name="Nishimura K."/>
        </authorList>
    </citation>
    <scope>NUCLEOTIDE SEQUENCE</scope>
</reference>
<evidence type="ECO:0008006" key="10">
    <source>
        <dbReference type="Google" id="ProtNLM"/>
    </source>
</evidence>
<keyword evidence="3" id="KW-1003">Cell membrane</keyword>
<dbReference type="AlphaFoldDB" id="A0AA88DP49"/>
<dbReference type="GO" id="GO:0005886">
    <property type="term" value="C:plasma membrane"/>
    <property type="evidence" value="ECO:0007669"/>
    <property type="project" value="UniProtKB-SubCell"/>
</dbReference>
<evidence type="ECO:0000256" key="3">
    <source>
        <dbReference type="ARBA" id="ARBA00022475"/>
    </source>
</evidence>
<evidence type="ECO:0000256" key="4">
    <source>
        <dbReference type="ARBA" id="ARBA00022490"/>
    </source>
</evidence>
<dbReference type="EMBL" id="BTGU01000083">
    <property type="protein sequence ID" value="GMN58996.1"/>
    <property type="molecule type" value="Genomic_DNA"/>
</dbReference>
<organism evidence="8 9">
    <name type="scientific">Ficus carica</name>
    <name type="common">Common fig</name>
    <dbReference type="NCBI Taxonomy" id="3494"/>
    <lineage>
        <taxon>Eukaryota</taxon>
        <taxon>Viridiplantae</taxon>
        <taxon>Streptophyta</taxon>
        <taxon>Embryophyta</taxon>
        <taxon>Tracheophyta</taxon>
        <taxon>Spermatophyta</taxon>
        <taxon>Magnoliopsida</taxon>
        <taxon>eudicotyledons</taxon>
        <taxon>Gunneridae</taxon>
        <taxon>Pentapetalae</taxon>
        <taxon>rosids</taxon>
        <taxon>fabids</taxon>
        <taxon>Rosales</taxon>
        <taxon>Moraceae</taxon>
        <taxon>Ficeae</taxon>
        <taxon>Ficus</taxon>
    </lineage>
</organism>
<evidence type="ECO:0000313" key="9">
    <source>
        <dbReference type="Proteomes" id="UP001187192"/>
    </source>
</evidence>
<comment type="caution">
    <text evidence="8">The sequence shown here is derived from an EMBL/GenBank/DDBJ whole genome shotgun (WGS) entry which is preliminary data.</text>
</comment>
<comment type="subcellular location">
    <subcellularLocation>
        <location evidence="1">Cell membrane</location>
    </subcellularLocation>
    <subcellularLocation>
        <location evidence="2">Cytoplasm</location>
        <location evidence="2">Cytosol</location>
    </subcellularLocation>
</comment>
<evidence type="ECO:0000256" key="5">
    <source>
        <dbReference type="ARBA" id="ARBA00023136"/>
    </source>
</evidence>
<gene>
    <name evidence="8" type="ORF">TIFTF001_028101</name>
</gene>
<evidence type="ECO:0000313" key="8">
    <source>
        <dbReference type="EMBL" id="GMN58996.1"/>
    </source>
</evidence>
<sequence length="451" mass="47764">MHQSSSPHSAMDFHHHPPAGNSPSSSTSSSSSTTPNPNSSSAAAAVATAAITSSSAPSDPMHSWWESISKARSRIHSLSSILDDPSVSLSLSSLADSDRPALSLLSSPHAYAALSSALSSPLSGSGSDPLCHWLYDTFLSSDPHLRLVVFSFLPLISGLYLSRIHSLSSDSPSLPSLAGFEAVLLAIYTAEAKSRAGKPVLVSVPDLSQPSLYHTPRQKISNPNLGKNSVGVLSPPLEPQIAVKSTKRASIVGVALDCYYKQISQMPAWSKLDFCRFVAAWAGRECACERQFDDDDDDSVVSRFSEIRCLENGDRIEDVVDNIAQLRIENGGSGGVGSSGENSDSIGSRIPLPWELLQPALRILGHCLLAPLNSQDVKDMAAVAVRRLYARASHDLVPQAILATRSLIQLDKRSRADAKAAAAAAAIVANSSSNANTPSKAKKPEILLVSK</sequence>
<evidence type="ECO:0000256" key="1">
    <source>
        <dbReference type="ARBA" id="ARBA00004236"/>
    </source>
</evidence>
<dbReference type="PANTHER" id="PTHR31220">
    <property type="entry name" value="HYCCIN RELATED"/>
    <property type="match status" value="1"/>
</dbReference>
<evidence type="ECO:0000256" key="2">
    <source>
        <dbReference type="ARBA" id="ARBA00004514"/>
    </source>
</evidence>
<dbReference type="Pfam" id="PF09790">
    <property type="entry name" value="Hyccin"/>
    <property type="match status" value="1"/>
</dbReference>
<accession>A0AA88DP49</accession>
<dbReference type="Proteomes" id="UP001187192">
    <property type="component" value="Unassembled WGS sequence"/>
</dbReference>
<keyword evidence="5" id="KW-0472">Membrane</keyword>
<dbReference type="PANTHER" id="PTHR31220:SF1">
    <property type="entry name" value="GH21176P"/>
    <property type="match status" value="1"/>
</dbReference>
<dbReference type="GO" id="GO:0005829">
    <property type="term" value="C:cytosol"/>
    <property type="evidence" value="ECO:0007669"/>
    <property type="project" value="UniProtKB-SubCell"/>
</dbReference>
<keyword evidence="9" id="KW-1185">Reference proteome</keyword>
<name>A0AA88DP49_FICCA</name>
<dbReference type="GO" id="GO:0072659">
    <property type="term" value="P:protein localization to plasma membrane"/>
    <property type="evidence" value="ECO:0007669"/>
    <property type="project" value="TreeGrafter"/>
</dbReference>
<evidence type="ECO:0000256" key="7">
    <source>
        <dbReference type="SAM" id="MobiDB-lite"/>
    </source>
</evidence>
<comment type="similarity">
    <text evidence="6">Belongs to the Hyccin family.</text>
</comment>
<protein>
    <recommendedName>
        <fullName evidence="10">Hyccin</fullName>
    </recommendedName>
</protein>
<feature type="region of interest" description="Disordered" evidence="7">
    <location>
        <begin position="1"/>
        <end position="61"/>
    </location>
</feature>
<keyword evidence="4" id="KW-0963">Cytoplasm</keyword>
<proteinExistence type="inferred from homology"/>
<dbReference type="GO" id="GO:0046854">
    <property type="term" value="P:phosphatidylinositol phosphate biosynthetic process"/>
    <property type="evidence" value="ECO:0007669"/>
    <property type="project" value="TreeGrafter"/>
</dbReference>
<evidence type="ECO:0000256" key="6">
    <source>
        <dbReference type="ARBA" id="ARBA00034482"/>
    </source>
</evidence>
<feature type="compositionally biased region" description="Low complexity" evidence="7">
    <location>
        <begin position="18"/>
        <end position="58"/>
    </location>
</feature>
<dbReference type="InterPro" id="IPR018619">
    <property type="entry name" value="Hyccin"/>
</dbReference>